<dbReference type="SUPFAM" id="SSF53474">
    <property type="entry name" value="alpha/beta-Hydrolases"/>
    <property type="match status" value="1"/>
</dbReference>
<dbReference type="GO" id="GO:0097176">
    <property type="term" value="P:epoxide metabolic process"/>
    <property type="evidence" value="ECO:0007669"/>
    <property type="project" value="TreeGrafter"/>
</dbReference>
<evidence type="ECO:0000256" key="1">
    <source>
        <dbReference type="ARBA" id="ARBA00010088"/>
    </source>
</evidence>
<evidence type="ECO:0000259" key="4">
    <source>
        <dbReference type="Pfam" id="PF06441"/>
    </source>
</evidence>
<accession>A0AAW0GJU9</accession>
<dbReference type="InterPro" id="IPR000639">
    <property type="entry name" value="Epox_hydrolase-like"/>
</dbReference>
<dbReference type="AlphaFoldDB" id="A0AAW0GJU9"/>
<dbReference type="Pfam" id="PF06441">
    <property type="entry name" value="EHN"/>
    <property type="match status" value="1"/>
</dbReference>
<dbReference type="PIRSF" id="PIRSF001112">
    <property type="entry name" value="Epoxide_hydrolase"/>
    <property type="match status" value="1"/>
</dbReference>
<feature type="domain" description="Epoxide hydrolase N-terminal" evidence="4">
    <location>
        <begin position="4"/>
        <end position="112"/>
    </location>
</feature>
<keyword evidence="3" id="KW-0378">Hydrolase</keyword>
<gene>
    <name evidence="5" type="ORF">QCA50_006415</name>
</gene>
<evidence type="ECO:0000256" key="3">
    <source>
        <dbReference type="ARBA" id="ARBA00022801"/>
    </source>
</evidence>
<comment type="caution">
    <text evidence="5">The sequence shown here is derived from an EMBL/GenBank/DDBJ whole genome shotgun (WGS) entry which is preliminary data.</text>
</comment>
<name>A0AAW0GJU9_9APHY</name>
<evidence type="ECO:0000313" key="6">
    <source>
        <dbReference type="Proteomes" id="UP001385951"/>
    </source>
</evidence>
<proteinExistence type="inferred from homology"/>
<keyword evidence="2" id="KW-0058">Aromatic hydrocarbons catabolism</keyword>
<organism evidence="5 6">
    <name type="scientific">Cerrena zonata</name>
    <dbReference type="NCBI Taxonomy" id="2478898"/>
    <lineage>
        <taxon>Eukaryota</taxon>
        <taxon>Fungi</taxon>
        <taxon>Dikarya</taxon>
        <taxon>Basidiomycota</taxon>
        <taxon>Agaricomycotina</taxon>
        <taxon>Agaricomycetes</taxon>
        <taxon>Polyporales</taxon>
        <taxon>Cerrenaceae</taxon>
        <taxon>Cerrena</taxon>
    </lineage>
</organism>
<dbReference type="Proteomes" id="UP001385951">
    <property type="component" value="Unassembled WGS sequence"/>
</dbReference>
<dbReference type="PANTHER" id="PTHR21661:SF35">
    <property type="entry name" value="EPOXIDE HYDROLASE"/>
    <property type="match status" value="1"/>
</dbReference>
<dbReference type="InterPro" id="IPR016292">
    <property type="entry name" value="Epoxide_hydrolase"/>
</dbReference>
<comment type="similarity">
    <text evidence="1">Belongs to the peptidase S33 family.</text>
</comment>
<dbReference type="InterPro" id="IPR010497">
    <property type="entry name" value="Epoxide_hydro_N"/>
</dbReference>
<dbReference type="Gene3D" id="3.40.50.1820">
    <property type="entry name" value="alpha/beta hydrolase"/>
    <property type="match status" value="1"/>
</dbReference>
<evidence type="ECO:0000313" key="5">
    <source>
        <dbReference type="EMBL" id="KAK7689776.1"/>
    </source>
</evidence>
<dbReference type="EMBL" id="JASBNA010000007">
    <property type="protein sequence ID" value="KAK7689776.1"/>
    <property type="molecule type" value="Genomic_DNA"/>
</dbReference>
<reference evidence="5 6" key="1">
    <citation type="submission" date="2022-09" db="EMBL/GenBank/DDBJ databases">
        <authorList>
            <person name="Palmer J.M."/>
        </authorList>
    </citation>
    <scope>NUCLEOTIDE SEQUENCE [LARGE SCALE GENOMIC DNA]</scope>
    <source>
        <strain evidence="5 6">DSM 7382</strain>
    </source>
</reference>
<evidence type="ECO:0000256" key="2">
    <source>
        <dbReference type="ARBA" id="ARBA00022797"/>
    </source>
</evidence>
<dbReference type="InterPro" id="IPR029058">
    <property type="entry name" value="AB_hydrolase_fold"/>
</dbReference>
<dbReference type="GO" id="GO:0004301">
    <property type="term" value="F:epoxide hydrolase activity"/>
    <property type="evidence" value="ECO:0007669"/>
    <property type="project" value="TreeGrafter"/>
</dbReference>
<protein>
    <recommendedName>
        <fullName evidence="4">Epoxide hydrolase N-terminal domain-containing protein</fullName>
    </recommendedName>
</protein>
<keyword evidence="6" id="KW-1185">Reference proteome</keyword>
<dbReference type="PRINTS" id="PR00412">
    <property type="entry name" value="EPOXHYDRLASE"/>
</dbReference>
<sequence length="320" mass="36278">MAEKPFTLAIPDEELNLLHQKLRATRLPDELANAKWDYGVPLADIKRLAALWENGFDWRQAEAKINVIPQFTRDIEIEGFGTLNIHYIHQKSQLEAAIPLLFAHGWPGHFMEAAKLLPLLTTVSSDHPSFHVVAFSLPGFGFSEAPKKAGFGISQYAEVGHKLMLALGYDEYVTQGGDWGSFITRVMSHKYGGKHVKAWHTNFSFAKPPSFWSSPWLYIKSLLTPFTSDDDAALARTAEYHTKGDGYMIQQSTKPQTLGYLLADSPVGLLAWIYEKLILWTDNYPWTDDEVLTWISLYWFSRPGPLLPFESITKQRTEGM</sequence>
<dbReference type="PANTHER" id="PTHR21661">
    <property type="entry name" value="EPOXIDE HYDROLASE 1-RELATED"/>
    <property type="match status" value="1"/>
</dbReference>